<accession>A0ABV7ZR39</accession>
<feature type="compositionally biased region" description="Basic and acidic residues" evidence="1">
    <location>
        <begin position="143"/>
        <end position="152"/>
    </location>
</feature>
<reference evidence="3" key="1">
    <citation type="journal article" date="2019" name="Int. J. Syst. Evol. Microbiol.">
        <title>The Global Catalogue of Microorganisms (GCM) 10K type strain sequencing project: providing services to taxonomists for standard genome sequencing and annotation.</title>
        <authorList>
            <consortium name="The Broad Institute Genomics Platform"/>
            <consortium name="The Broad Institute Genome Sequencing Center for Infectious Disease"/>
            <person name="Wu L."/>
            <person name="Ma J."/>
        </authorList>
    </citation>
    <scope>NUCLEOTIDE SEQUENCE [LARGE SCALE GENOMIC DNA]</scope>
    <source>
        <strain evidence="3">CCUG 53252</strain>
    </source>
</reference>
<evidence type="ECO:0000313" key="2">
    <source>
        <dbReference type="EMBL" id="MFC3851028.1"/>
    </source>
</evidence>
<dbReference type="RefSeq" id="WP_377748516.1">
    <property type="nucleotide sequence ID" value="NZ_CP047211.1"/>
</dbReference>
<sequence>MTAASPFVFDVGRVLREGAPEPFSRVGDAPERIGAEMIAVEKGTEVRLDGVVTPLGGGVLIDADVRAPLSGQCVRCLGNLADELDIHVSTVFSAGEGFVTADPEDGDVDDDVPALDGDLADITQAVIDEAVLALPFNPTCESFEDHPCHGEETGVPEPDGVSGQEGDLPDPRWAGLAEKFGDLGSGDGDAK</sequence>
<feature type="region of interest" description="Disordered" evidence="1">
    <location>
        <begin position="143"/>
        <end position="191"/>
    </location>
</feature>
<proteinExistence type="predicted"/>
<evidence type="ECO:0000313" key="3">
    <source>
        <dbReference type="Proteomes" id="UP001595751"/>
    </source>
</evidence>
<gene>
    <name evidence="2" type="ORF">ACFORJ_12755</name>
</gene>
<name>A0ABV7ZR39_9CORY</name>
<dbReference type="EMBL" id="JBHRZN010000005">
    <property type="protein sequence ID" value="MFC3851028.1"/>
    <property type="molecule type" value="Genomic_DNA"/>
</dbReference>
<dbReference type="Proteomes" id="UP001595751">
    <property type="component" value="Unassembled WGS sequence"/>
</dbReference>
<keyword evidence="3" id="KW-1185">Reference proteome</keyword>
<dbReference type="Pfam" id="PF02620">
    <property type="entry name" value="YceD"/>
    <property type="match status" value="1"/>
</dbReference>
<dbReference type="InterPro" id="IPR003772">
    <property type="entry name" value="YceD"/>
</dbReference>
<evidence type="ECO:0000256" key="1">
    <source>
        <dbReference type="SAM" id="MobiDB-lite"/>
    </source>
</evidence>
<protein>
    <submittedName>
        <fullName evidence="2">YceD family protein</fullName>
    </submittedName>
</protein>
<comment type="caution">
    <text evidence="2">The sequence shown here is derived from an EMBL/GenBank/DDBJ whole genome shotgun (WGS) entry which is preliminary data.</text>
</comment>
<organism evidence="2 3">
    <name type="scientific">Corynebacterium hansenii</name>
    <dbReference type="NCBI Taxonomy" id="394964"/>
    <lineage>
        <taxon>Bacteria</taxon>
        <taxon>Bacillati</taxon>
        <taxon>Actinomycetota</taxon>
        <taxon>Actinomycetes</taxon>
        <taxon>Mycobacteriales</taxon>
        <taxon>Corynebacteriaceae</taxon>
        <taxon>Corynebacterium</taxon>
    </lineage>
</organism>